<keyword evidence="1" id="KW-0175">Coiled coil</keyword>
<keyword evidence="2" id="KW-1133">Transmembrane helix</keyword>
<sequence length="189" mass="20793">MWHDYTNALIAAFGLSGLAFGIGQLAVMLGERMIEKRHGTTGVRDAMVRRAKMEALFEARRNDRVTELREAAAAVEEAVRDRAVLERRLKSAQQSGESLVRLIGEEVKGTPCYIAMVANKYVGTADFQQSQHALIDSSWAQPQTIEVWAKSMAEARAEIERRYPPAFGYVVTRMQDVGAPAAPAIAKAG</sequence>
<dbReference type="AlphaFoldDB" id="A0A3S0XPQ1"/>
<comment type="caution">
    <text evidence="3">The sequence shown here is derived from an EMBL/GenBank/DDBJ whole genome shotgun (WGS) entry which is preliminary data.</text>
</comment>
<accession>A0A3S0XPQ1</accession>
<dbReference type="Proteomes" id="UP000280346">
    <property type="component" value="Unassembled WGS sequence"/>
</dbReference>
<feature type="coiled-coil region" evidence="1">
    <location>
        <begin position="68"/>
        <end position="95"/>
    </location>
</feature>
<evidence type="ECO:0000256" key="1">
    <source>
        <dbReference type="SAM" id="Coils"/>
    </source>
</evidence>
<dbReference type="RefSeq" id="WP_126996490.1">
    <property type="nucleotide sequence ID" value="NZ_JBNPXW010000007.1"/>
</dbReference>
<proteinExistence type="predicted"/>
<feature type="transmembrane region" description="Helical" evidence="2">
    <location>
        <begin position="6"/>
        <end position="29"/>
    </location>
</feature>
<keyword evidence="2" id="KW-0812">Transmembrane</keyword>
<evidence type="ECO:0000313" key="4">
    <source>
        <dbReference type="Proteomes" id="UP000280346"/>
    </source>
</evidence>
<keyword evidence="2" id="KW-0472">Membrane</keyword>
<evidence type="ECO:0000256" key="2">
    <source>
        <dbReference type="SAM" id="Phobius"/>
    </source>
</evidence>
<protein>
    <submittedName>
        <fullName evidence="3">Uncharacterized protein</fullName>
    </submittedName>
</protein>
<gene>
    <name evidence="3" type="ORF">EJ913_07895</name>
</gene>
<organism evidence="3 4">
    <name type="scientific">Azospirillum doebereinerae</name>
    <dbReference type="NCBI Taxonomy" id="92933"/>
    <lineage>
        <taxon>Bacteria</taxon>
        <taxon>Pseudomonadati</taxon>
        <taxon>Pseudomonadota</taxon>
        <taxon>Alphaproteobacteria</taxon>
        <taxon>Rhodospirillales</taxon>
        <taxon>Azospirillaceae</taxon>
        <taxon>Azospirillum</taxon>
    </lineage>
</organism>
<dbReference type="OrthoDB" id="7358175at2"/>
<dbReference type="EMBL" id="RZIJ01000004">
    <property type="protein sequence ID" value="RUQ74260.1"/>
    <property type="molecule type" value="Genomic_DNA"/>
</dbReference>
<keyword evidence="4" id="KW-1185">Reference proteome</keyword>
<evidence type="ECO:0000313" key="3">
    <source>
        <dbReference type="EMBL" id="RUQ74260.1"/>
    </source>
</evidence>
<reference evidence="3 4" key="1">
    <citation type="submission" date="2018-12" db="EMBL/GenBank/DDBJ databases">
        <authorList>
            <person name="Yang Y."/>
        </authorList>
    </citation>
    <scope>NUCLEOTIDE SEQUENCE [LARGE SCALE GENOMIC DNA]</scope>
    <source>
        <strain evidence="3 4">GSF71</strain>
    </source>
</reference>
<name>A0A3S0XPQ1_9PROT</name>